<dbReference type="EMBL" id="PQFF01000082">
    <property type="protein sequence ID" value="RHZ84015.1"/>
    <property type="molecule type" value="Genomic_DNA"/>
</dbReference>
<gene>
    <name evidence="2" type="ORF">Glove_86g154</name>
</gene>
<feature type="domain" description="Protein kinase" evidence="1">
    <location>
        <begin position="1"/>
        <end position="132"/>
    </location>
</feature>
<dbReference type="InterPro" id="IPR000719">
    <property type="entry name" value="Prot_kinase_dom"/>
</dbReference>
<keyword evidence="3" id="KW-1185">Reference proteome</keyword>
<reference evidence="2 3" key="1">
    <citation type="submission" date="2018-08" db="EMBL/GenBank/DDBJ databases">
        <title>Genome and evolution of the arbuscular mycorrhizal fungus Diversispora epigaea (formerly Glomus versiforme) and its bacterial endosymbionts.</title>
        <authorList>
            <person name="Sun X."/>
            <person name="Fei Z."/>
            <person name="Harrison M."/>
        </authorList>
    </citation>
    <scope>NUCLEOTIDE SEQUENCE [LARGE SCALE GENOMIC DNA]</scope>
    <source>
        <strain evidence="2 3">IT104</strain>
    </source>
</reference>
<accession>A0A397J6P1</accession>
<protein>
    <recommendedName>
        <fullName evidence="1">Protein kinase domain-containing protein</fullName>
    </recommendedName>
</protein>
<evidence type="ECO:0000259" key="1">
    <source>
        <dbReference type="PROSITE" id="PS50011"/>
    </source>
</evidence>
<comment type="caution">
    <text evidence="2">The sequence shown here is derived from an EMBL/GenBank/DDBJ whole genome shotgun (WGS) entry which is preliminary data.</text>
</comment>
<dbReference type="PROSITE" id="PS50011">
    <property type="entry name" value="PROTEIN_KINASE_DOM"/>
    <property type="match status" value="1"/>
</dbReference>
<evidence type="ECO:0000313" key="2">
    <source>
        <dbReference type="EMBL" id="RHZ84015.1"/>
    </source>
</evidence>
<dbReference type="AlphaFoldDB" id="A0A397J6P1"/>
<dbReference type="OrthoDB" id="3269467at2759"/>
<dbReference type="GO" id="GO:0005524">
    <property type="term" value="F:ATP binding"/>
    <property type="evidence" value="ECO:0007669"/>
    <property type="project" value="InterPro"/>
</dbReference>
<dbReference type="GO" id="GO:0004672">
    <property type="term" value="F:protein kinase activity"/>
    <property type="evidence" value="ECO:0007669"/>
    <property type="project" value="InterPro"/>
</dbReference>
<dbReference type="InterPro" id="IPR011009">
    <property type="entry name" value="Kinase-like_dom_sf"/>
</dbReference>
<name>A0A397J6P1_9GLOM</name>
<dbReference type="SUPFAM" id="SSF56112">
    <property type="entry name" value="Protein kinase-like (PK-like)"/>
    <property type="match status" value="1"/>
</dbReference>
<dbReference type="STRING" id="1348612.A0A397J6P1"/>
<dbReference type="Gene3D" id="1.10.510.10">
    <property type="entry name" value="Transferase(Phosphotransferase) domain 1"/>
    <property type="match status" value="1"/>
</dbReference>
<sequence length="132" mass="15255">MQSTVLYIIFYESVYGDLHSGNILVLQQYEAVIDDLGLCKSETETSVDKVTCGVISYMVPEVLRGDNIHIYCFGMIVNNLFLVVMDICKGHRPPISDSIRDLIYRCVGMEILIVRDWRLREVNEEEFRILMN</sequence>
<organism evidence="2 3">
    <name type="scientific">Diversispora epigaea</name>
    <dbReference type="NCBI Taxonomy" id="1348612"/>
    <lineage>
        <taxon>Eukaryota</taxon>
        <taxon>Fungi</taxon>
        <taxon>Fungi incertae sedis</taxon>
        <taxon>Mucoromycota</taxon>
        <taxon>Glomeromycotina</taxon>
        <taxon>Glomeromycetes</taxon>
        <taxon>Diversisporales</taxon>
        <taxon>Diversisporaceae</taxon>
        <taxon>Diversispora</taxon>
    </lineage>
</organism>
<dbReference type="Proteomes" id="UP000266861">
    <property type="component" value="Unassembled WGS sequence"/>
</dbReference>
<evidence type="ECO:0000313" key="3">
    <source>
        <dbReference type="Proteomes" id="UP000266861"/>
    </source>
</evidence>
<proteinExistence type="predicted"/>